<proteinExistence type="inferred from homology"/>
<comment type="similarity">
    <text evidence="2">Belongs to the cation transport ATPase (P-type) (TC 3.A.3) family. Type IB subfamily.</text>
</comment>
<evidence type="ECO:0000256" key="1">
    <source>
        <dbReference type="ARBA" id="ARBA00004370"/>
    </source>
</evidence>
<dbReference type="InterPro" id="IPR001757">
    <property type="entry name" value="P_typ_ATPase"/>
</dbReference>
<dbReference type="PANTHER" id="PTHR48085:SF5">
    <property type="entry name" value="CADMIUM_ZINC-TRANSPORTING ATPASE HMA4-RELATED"/>
    <property type="match status" value="1"/>
</dbReference>
<dbReference type="PRINTS" id="PR00941">
    <property type="entry name" value="CDATPASE"/>
</dbReference>
<dbReference type="PANTHER" id="PTHR48085">
    <property type="entry name" value="CADMIUM/ZINC-TRANSPORTING ATPASE HMA2-RELATED"/>
    <property type="match status" value="1"/>
</dbReference>
<dbReference type="EMBL" id="BART01016985">
    <property type="protein sequence ID" value="GAG88403.1"/>
    <property type="molecule type" value="Genomic_DNA"/>
</dbReference>
<dbReference type="GO" id="GO:0016887">
    <property type="term" value="F:ATP hydrolysis activity"/>
    <property type="evidence" value="ECO:0007669"/>
    <property type="project" value="InterPro"/>
</dbReference>
<dbReference type="InterPro" id="IPR008250">
    <property type="entry name" value="ATPase_P-typ_transduc_dom_A_sf"/>
</dbReference>
<comment type="caution">
    <text evidence="8">The sequence shown here is derived from an EMBL/GenBank/DDBJ whole genome shotgun (WGS) entry which is preliminary data.</text>
</comment>
<dbReference type="SUPFAM" id="SSF81653">
    <property type="entry name" value="Calcium ATPase, transduction domain A"/>
    <property type="match status" value="1"/>
</dbReference>
<evidence type="ECO:0000313" key="8">
    <source>
        <dbReference type="EMBL" id="GAG88403.1"/>
    </source>
</evidence>
<evidence type="ECO:0000256" key="3">
    <source>
        <dbReference type="ARBA" id="ARBA00022692"/>
    </source>
</evidence>
<dbReference type="NCBIfam" id="TIGR01494">
    <property type="entry name" value="ATPase_P-type"/>
    <property type="match status" value="1"/>
</dbReference>
<keyword evidence="4 6" id="KW-1133">Transmembrane helix</keyword>
<dbReference type="GO" id="GO:0019829">
    <property type="term" value="F:ATPase-coupled monoatomic cation transmembrane transporter activity"/>
    <property type="evidence" value="ECO:0007669"/>
    <property type="project" value="InterPro"/>
</dbReference>
<gene>
    <name evidence="8" type="ORF">S01H4_32485</name>
</gene>
<dbReference type="Pfam" id="PF00122">
    <property type="entry name" value="E1-E2_ATPase"/>
    <property type="match status" value="1"/>
</dbReference>
<dbReference type="AlphaFoldDB" id="X1BW45"/>
<evidence type="ECO:0000256" key="5">
    <source>
        <dbReference type="ARBA" id="ARBA00023136"/>
    </source>
</evidence>
<evidence type="ECO:0000259" key="7">
    <source>
        <dbReference type="Pfam" id="PF00122"/>
    </source>
</evidence>
<evidence type="ECO:0000256" key="4">
    <source>
        <dbReference type="ARBA" id="ARBA00022989"/>
    </source>
</evidence>
<comment type="subcellular location">
    <subcellularLocation>
        <location evidence="1">Membrane</location>
    </subcellularLocation>
</comment>
<name>X1BW45_9ZZZZ</name>
<keyword evidence="3 6" id="KW-0812">Transmembrane</keyword>
<evidence type="ECO:0000256" key="2">
    <source>
        <dbReference type="ARBA" id="ARBA00006024"/>
    </source>
</evidence>
<feature type="non-terminal residue" evidence="8">
    <location>
        <position position="1"/>
    </location>
</feature>
<dbReference type="InterPro" id="IPR051014">
    <property type="entry name" value="Cation_Transport_ATPase_IB"/>
</dbReference>
<dbReference type="InterPro" id="IPR059000">
    <property type="entry name" value="ATPase_P-type_domA"/>
</dbReference>
<feature type="domain" description="P-type ATPase A" evidence="7">
    <location>
        <begin position="141"/>
        <end position="241"/>
    </location>
</feature>
<evidence type="ECO:0000256" key="6">
    <source>
        <dbReference type="SAM" id="Phobius"/>
    </source>
</evidence>
<organism evidence="8">
    <name type="scientific">marine sediment metagenome</name>
    <dbReference type="NCBI Taxonomy" id="412755"/>
    <lineage>
        <taxon>unclassified sequences</taxon>
        <taxon>metagenomes</taxon>
        <taxon>ecological metagenomes</taxon>
    </lineage>
</organism>
<sequence>EESSDYKSEDEIQDELERRHQQSIWRSIFKKKELYTIIVSGLLLLTGALLQFVFVKPMGSRIAYIIGMLIGGVFIFRKAFYSLKGLKIDINILMTVAAVGAIILGEDIEATSIVFLFSIAELVENISVESAKNSIESLINYAPSKATLKTKDGSVIIPATSVEINSHIIVKAGERIPLDGVIFSGKSYINQAPITGESMPILKTKGDEVFAGTLCEDGALTILVTKKYEDIFLRKIVELVENSDQRAPIDRFIDNFAKYYTPIMFVVALITAFIFPLFGGGLYVANLAYWIKIALVI</sequence>
<keyword evidence="5 6" id="KW-0472">Membrane</keyword>
<dbReference type="InterPro" id="IPR027256">
    <property type="entry name" value="P-typ_ATPase_IB"/>
</dbReference>
<dbReference type="InterPro" id="IPR023298">
    <property type="entry name" value="ATPase_P-typ_TM_dom_sf"/>
</dbReference>
<dbReference type="GO" id="GO:0016020">
    <property type="term" value="C:membrane"/>
    <property type="evidence" value="ECO:0007669"/>
    <property type="project" value="UniProtKB-SubCell"/>
</dbReference>
<dbReference type="Gene3D" id="2.70.150.10">
    <property type="entry name" value="Calcium-transporting ATPase, cytoplasmic transduction domain A"/>
    <property type="match status" value="1"/>
</dbReference>
<feature type="transmembrane region" description="Helical" evidence="6">
    <location>
        <begin position="263"/>
        <end position="291"/>
    </location>
</feature>
<dbReference type="FunFam" id="2.70.150.10:FF:000002">
    <property type="entry name" value="Copper-transporting ATPase 1, putative"/>
    <property type="match status" value="1"/>
</dbReference>
<protein>
    <recommendedName>
        <fullName evidence="7">P-type ATPase A domain-containing protein</fullName>
    </recommendedName>
</protein>
<accession>X1BW45</accession>
<feature type="transmembrane region" description="Helical" evidence="6">
    <location>
        <begin position="34"/>
        <end position="55"/>
    </location>
</feature>
<dbReference type="GO" id="GO:0005524">
    <property type="term" value="F:ATP binding"/>
    <property type="evidence" value="ECO:0007669"/>
    <property type="project" value="InterPro"/>
</dbReference>
<feature type="transmembrane region" description="Helical" evidence="6">
    <location>
        <begin position="61"/>
        <end position="80"/>
    </location>
</feature>
<dbReference type="SUPFAM" id="SSF81665">
    <property type="entry name" value="Calcium ATPase, transmembrane domain M"/>
    <property type="match status" value="1"/>
</dbReference>
<reference evidence="8" key="1">
    <citation type="journal article" date="2014" name="Front. Microbiol.">
        <title>High frequency of phylogenetically diverse reductive dehalogenase-homologous genes in deep subseafloor sedimentary metagenomes.</title>
        <authorList>
            <person name="Kawai M."/>
            <person name="Futagami T."/>
            <person name="Toyoda A."/>
            <person name="Takaki Y."/>
            <person name="Nishi S."/>
            <person name="Hori S."/>
            <person name="Arai W."/>
            <person name="Tsubouchi T."/>
            <person name="Morono Y."/>
            <person name="Uchiyama I."/>
            <person name="Ito T."/>
            <person name="Fujiyama A."/>
            <person name="Inagaki F."/>
            <person name="Takami H."/>
        </authorList>
    </citation>
    <scope>NUCLEOTIDE SEQUENCE</scope>
    <source>
        <strain evidence="8">Expedition CK06-06</strain>
    </source>
</reference>